<name>A0A485AXD0_KLUCR</name>
<proteinExistence type="predicted"/>
<sequence length="80" mass="8869">MPPHFKKIAKEVKAPRERLKLALESGLHVTALDGLFWFGIQRMAADVQRLRKSGMIIATAETVVFDNLTNTTRTDSGVSS</sequence>
<dbReference type="AlphaFoldDB" id="A0A485AXD0"/>
<dbReference type="EMBL" id="CAADJD010000018">
    <property type="protein sequence ID" value="VFS64613.1"/>
    <property type="molecule type" value="Genomic_DNA"/>
</dbReference>
<organism evidence="1 2">
    <name type="scientific">Kluyvera cryocrescens</name>
    <name type="common">Kluyvera citrophila</name>
    <dbReference type="NCBI Taxonomy" id="580"/>
    <lineage>
        <taxon>Bacteria</taxon>
        <taxon>Pseudomonadati</taxon>
        <taxon>Pseudomonadota</taxon>
        <taxon>Gammaproteobacteria</taxon>
        <taxon>Enterobacterales</taxon>
        <taxon>Enterobacteriaceae</taxon>
        <taxon>Kluyvera</taxon>
    </lineage>
</organism>
<reference evidence="1 2" key="1">
    <citation type="submission" date="2019-03" db="EMBL/GenBank/DDBJ databases">
        <authorList>
            <consortium name="Pathogen Informatics"/>
        </authorList>
    </citation>
    <scope>NUCLEOTIDE SEQUENCE [LARGE SCALE GENOMIC DNA]</scope>
    <source>
        <strain evidence="1 2">NCTC12993</strain>
    </source>
</reference>
<evidence type="ECO:0000313" key="1">
    <source>
        <dbReference type="EMBL" id="VFS64613.1"/>
    </source>
</evidence>
<protein>
    <recommendedName>
        <fullName evidence="3">DNA-binding protein</fullName>
    </recommendedName>
</protein>
<gene>
    <name evidence="1" type="ORF">NCTC12993_03304</name>
</gene>
<keyword evidence="2" id="KW-1185">Reference proteome</keyword>
<dbReference type="Proteomes" id="UP000401081">
    <property type="component" value="Unassembled WGS sequence"/>
</dbReference>
<accession>A0A485AXD0</accession>
<evidence type="ECO:0008006" key="3">
    <source>
        <dbReference type="Google" id="ProtNLM"/>
    </source>
</evidence>
<evidence type="ECO:0000313" key="2">
    <source>
        <dbReference type="Proteomes" id="UP000401081"/>
    </source>
</evidence>